<feature type="transmembrane region" description="Helical" evidence="6">
    <location>
        <begin position="85"/>
        <end position="105"/>
    </location>
</feature>
<dbReference type="SUPFAM" id="SSF103481">
    <property type="entry name" value="Multidrug resistance efflux transporter EmrE"/>
    <property type="match status" value="2"/>
</dbReference>
<dbReference type="PANTHER" id="PTHR42920:SF11">
    <property type="entry name" value="INNER MEMBRANE PROTEIN YTFF"/>
    <property type="match status" value="1"/>
</dbReference>
<dbReference type="InterPro" id="IPR037185">
    <property type="entry name" value="EmrE-like"/>
</dbReference>
<dbReference type="Gene3D" id="1.10.3730.20">
    <property type="match status" value="1"/>
</dbReference>
<evidence type="ECO:0000256" key="3">
    <source>
        <dbReference type="ARBA" id="ARBA00022692"/>
    </source>
</evidence>
<feature type="transmembrane region" description="Helical" evidence="6">
    <location>
        <begin position="253"/>
        <end position="271"/>
    </location>
</feature>
<comment type="subcellular location">
    <subcellularLocation>
        <location evidence="1">Cell membrane</location>
        <topology evidence="1">Multi-pass membrane protein</topology>
    </subcellularLocation>
</comment>
<keyword evidence="9" id="KW-1185">Reference proteome</keyword>
<evidence type="ECO:0000256" key="5">
    <source>
        <dbReference type="ARBA" id="ARBA00023136"/>
    </source>
</evidence>
<dbReference type="PANTHER" id="PTHR42920">
    <property type="entry name" value="OS03G0707200 PROTEIN-RELATED"/>
    <property type="match status" value="1"/>
</dbReference>
<dbReference type="InterPro" id="IPR000620">
    <property type="entry name" value="EamA_dom"/>
</dbReference>
<dbReference type="Pfam" id="PF00892">
    <property type="entry name" value="EamA"/>
    <property type="match status" value="2"/>
</dbReference>
<comment type="caution">
    <text evidence="8">The sequence shown here is derived from an EMBL/GenBank/DDBJ whole genome shotgun (WGS) entry which is preliminary data.</text>
</comment>
<keyword evidence="4 6" id="KW-1133">Transmembrane helix</keyword>
<keyword evidence="2" id="KW-1003">Cell membrane</keyword>
<feature type="transmembrane region" description="Helical" evidence="6">
    <location>
        <begin position="31"/>
        <end position="48"/>
    </location>
</feature>
<evidence type="ECO:0000256" key="2">
    <source>
        <dbReference type="ARBA" id="ARBA00022475"/>
    </source>
</evidence>
<dbReference type="GO" id="GO:0005886">
    <property type="term" value="C:plasma membrane"/>
    <property type="evidence" value="ECO:0007669"/>
    <property type="project" value="UniProtKB-SubCell"/>
</dbReference>
<feature type="domain" description="EamA" evidence="7">
    <location>
        <begin position="141"/>
        <end position="264"/>
    </location>
</feature>
<proteinExistence type="predicted"/>
<feature type="domain" description="EamA" evidence="7">
    <location>
        <begin position="4"/>
        <end position="129"/>
    </location>
</feature>
<dbReference type="EMBL" id="JMCB01000008">
    <property type="protein sequence ID" value="KFE67226.1"/>
    <property type="molecule type" value="Genomic_DNA"/>
</dbReference>
<keyword evidence="5 6" id="KW-0472">Membrane</keyword>
<sequence length="287" mass="30260">MRYFIMVAAGAALWGFWPLFLHPAGLSGVQNAFLAMATMALISPFLLRRESLKDRRATRALVLMGVADALNVALVFAAVKRGPVAIAILTHYLAPLLVALTAPWVIRERRSLRALIGAPLTSLGLGMLIWKPGEDFSGWTAVLGGASAIFFAATVFCAKEAARAWSPIAVTSVHSAVGALTLLILFRGSALPPIEVPVLWVLAGGVVSGLIGNVLFNQGMRHIPTSTTGALTYLEPLTATVLGWLVFHEALGLWGLLGGILVLTVGVWVATEPRTLGSPLPSISGTP</sequence>
<evidence type="ECO:0000256" key="1">
    <source>
        <dbReference type="ARBA" id="ARBA00004651"/>
    </source>
</evidence>
<feature type="transmembrane region" description="Helical" evidence="6">
    <location>
        <begin position="112"/>
        <end position="130"/>
    </location>
</feature>
<evidence type="ECO:0000313" key="9">
    <source>
        <dbReference type="Proteomes" id="UP000028725"/>
    </source>
</evidence>
<feature type="transmembrane region" description="Helical" evidence="6">
    <location>
        <begin position="165"/>
        <end position="186"/>
    </location>
</feature>
<feature type="transmembrane region" description="Helical" evidence="6">
    <location>
        <begin position="60"/>
        <end position="79"/>
    </location>
</feature>
<dbReference type="RefSeq" id="WP_205628549.1">
    <property type="nucleotide sequence ID" value="NZ_JMCB01000008.1"/>
</dbReference>
<evidence type="ECO:0000259" key="7">
    <source>
        <dbReference type="Pfam" id="PF00892"/>
    </source>
</evidence>
<protein>
    <submittedName>
        <fullName evidence="8">Permease of the drug/metabolite transporter (DMT) protein</fullName>
    </submittedName>
</protein>
<feature type="transmembrane region" description="Helical" evidence="6">
    <location>
        <begin position="198"/>
        <end position="216"/>
    </location>
</feature>
<organism evidence="8 9">
    <name type="scientific">Hyalangium minutum</name>
    <dbReference type="NCBI Taxonomy" id="394096"/>
    <lineage>
        <taxon>Bacteria</taxon>
        <taxon>Pseudomonadati</taxon>
        <taxon>Myxococcota</taxon>
        <taxon>Myxococcia</taxon>
        <taxon>Myxococcales</taxon>
        <taxon>Cystobacterineae</taxon>
        <taxon>Archangiaceae</taxon>
        <taxon>Hyalangium</taxon>
    </lineage>
</organism>
<feature type="transmembrane region" description="Helical" evidence="6">
    <location>
        <begin position="136"/>
        <end position="158"/>
    </location>
</feature>
<evidence type="ECO:0000313" key="8">
    <source>
        <dbReference type="EMBL" id="KFE67226.1"/>
    </source>
</evidence>
<keyword evidence="3 6" id="KW-0812">Transmembrane</keyword>
<dbReference type="PATRIC" id="fig|394096.3.peg.4619"/>
<feature type="transmembrane region" description="Helical" evidence="6">
    <location>
        <begin position="228"/>
        <end position="247"/>
    </location>
</feature>
<gene>
    <name evidence="8" type="ORF">DB31_8579</name>
</gene>
<dbReference type="AlphaFoldDB" id="A0A085WHR3"/>
<dbReference type="STRING" id="394096.DB31_8579"/>
<reference evidence="8 9" key="1">
    <citation type="submission" date="2014-04" db="EMBL/GenBank/DDBJ databases">
        <title>Genome assembly of Hyalangium minutum DSM 14724.</title>
        <authorList>
            <person name="Sharma G."/>
            <person name="Subramanian S."/>
        </authorList>
    </citation>
    <scope>NUCLEOTIDE SEQUENCE [LARGE SCALE GENOMIC DNA]</scope>
    <source>
        <strain evidence="8 9">DSM 14724</strain>
    </source>
</reference>
<evidence type="ECO:0000256" key="6">
    <source>
        <dbReference type="SAM" id="Phobius"/>
    </source>
</evidence>
<accession>A0A085WHR3</accession>
<dbReference type="InterPro" id="IPR051258">
    <property type="entry name" value="Diverse_Substrate_Transporter"/>
</dbReference>
<evidence type="ECO:0000256" key="4">
    <source>
        <dbReference type="ARBA" id="ARBA00022989"/>
    </source>
</evidence>
<name>A0A085WHR3_9BACT</name>
<dbReference type="Proteomes" id="UP000028725">
    <property type="component" value="Unassembled WGS sequence"/>
</dbReference>